<dbReference type="PANTHER" id="PTHR15904">
    <property type="entry name" value="FAM13"/>
    <property type="match status" value="1"/>
</dbReference>
<dbReference type="Gene3D" id="1.10.10.1460">
    <property type="match status" value="1"/>
</dbReference>
<dbReference type="Pfam" id="PF26116">
    <property type="entry name" value="FAM13A"/>
    <property type="match status" value="2"/>
</dbReference>
<reference evidence="4" key="1">
    <citation type="submission" date="2021-01" db="EMBL/GenBank/DDBJ databases">
        <authorList>
            <person name="Corre E."/>
            <person name="Pelletier E."/>
            <person name="Niang G."/>
            <person name="Scheremetjew M."/>
            <person name="Finn R."/>
            <person name="Kale V."/>
            <person name="Holt S."/>
            <person name="Cochrane G."/>
            <person name="Meng A."/>
            <person name="Brown T."/>
            <person name="Cohen L."/>
        </authorList>
    </citation>
    <scope>NUCLEOTIDE SEQUENCE</scope>
    <source>
        <strain evidence="4">DIVA3 518/3/11/1/6</strain>
    </source>
</reference>
<evidence type="ECO:0000313" key="4">
    <source>
        <dbReference type="EMBL" id="CAE2211774.1"/>
    </source>
</evidence>
<proteinExistence type="predicted"/>
<evidence type="ECO:0000259" key="3">
    <source>
        <dbReference type="Pfam" id="PF26116"/>
    </source>
</evidence>
<sequence>MPRRKNDQYSPLPSPRLHSLEFSSTPPSGLGSKRRAGKFNFKELDNNTEEPKQPEISEMEVDPTLNQSPNGSTQKQNLILLARSFDLHNPLAFVTTNLRKQANKANRTQELEDMSVAEKVEEKAEVKLQLRAFDHAFRSKHGRMPTKSDKEPLRSVYQRYRDLTKAIENHEKEQKEAEEYTDTQSLGTNSEYIALKKEKKRLQCFLHQFQAEFITQHGRKVQYAQDRAPVQREYDEYKALKAKLAAIEETQNLINALRE</sequence>
<protein>
    <recommendedName>
        <fullName evidence="3">FAM13A-like domain-containing protein</fullName>
    </recommendedName>
</protein>
<dbReference type="InterPro" id="IPR039102">
    <property type="entry name" value="FAM13"/>
</dbReference>
<feature type="coiled-coil region" evidence="1">
    <location>
        <begin position="153"/>
        <end position="183"/>
    </location>
</feature>
<name>A0A7S4HX94_9EUKA</name>
<dbReference type="PANTHER" id="PTHR15904:SF17">
    <property type="entry name" value="RHO-GAP DOMAIN-CONTAINING PROTEIN"/>
    <property type="match status" value="1"/>
</dbReference>
<accession>A0A7S4HX94</accession>
<evidence type="ECO:0000256" key="1">
    <source>
        <dbReference type="SAM" id="Coils"/>
    </source>
</evidence>
<keyword evidence="1" id="KW-0175">Coiled coil</keyword>
<dbReference type="InterPro" id="IPR059029">
    <property type="entry name" value="FAM13A_dom"/>
</dbReference>
<gene>
    <name evidence="4" type="ORF">VSP0166_LOCUS5499</name>
</gene>
<feature type="region of interest" description="Disordered" evidence="2">
    <location>
        <begin position="1"/>
        <end position="72"/>
    </location>
</feature>
<evidence type="ECO:0000256" key="2">
    <source>
        <dbReference type="SAM" id="MobiDB-lite"/>
    </source>
</evidence>
<feature type="domain" description="FAM13A-like" evidence="3">
    <location>
        <begin position="119"/>
        <end position="172"/>
    </location>
</feature>
<dbReference type="AlphaFoldDB" id="A0A7S4HX94"/>
<organism evidence="4">
    <name type="scientific">Vannella robusta</name>
    <dbReference type="NCBI Taxonomy" id="1487602"/>
    <lineage>
        <taxon>Eukaryota</taxon>
        <taxon>Amoebozoa</taxon>
        <taxon>Discosea</taxon>
        <taxon>Flabellinia</taxon>
        <taxon>Vannellidae</taxon>
        <taxon>Vannella</taxon>
    </lineage>
</organism>
<dbReference type="EMBL" id="HBKP01007650">
    <property type="protein sequence ID" value="CAE2211774.1"/>
    <property type="molecule type" value="Transcribed_RNA"/>
</dbReference>
<feature type="domain" description="FAM13A-like" evidence="3">
    <location>
        <begin position="191"/>
        <end position="250"/>
    </location>
</feature>
<feature type="compositionally biased region" description="Basic and acidic residues" evidence="2">
    <location>
        <begin position="40"/>
        <end position="55"/>
    </location>
</feature>